<dbReference type="AlphaFoldDB" id="A0A2I0JTK6"/>
<organism evidence="2 3">
    <name type="scientific">Punica granatum</name>
    <name type="common">Pomegranate</name>
    <dbReference type="NCBI Taxonomy" id="22663"/>
    <lineage>
        <taxon>Eukaryota</taxon>
        <taxon>Viridiplantae</taxon>
        <taxon>Streptophyta</taxon>
        <taxon>Embryophyta</taxon>
        <taxon>Tracheophyta</taxon>
        <taxon>Spermatophyta</taxon>
        <taxon>Magnoliopsida</taxon>
        <taxon>eudicotyledons</taxon>
        <taxon>Gunneridae</taxon>
        <taxon>Pentapetalae</taxon>
        <taxon>rosids</taxon>
        <taxon>malvids</taxon>
        <taxon>Myrtales</taxon>
        <taxon>Lythraceae</taxon>
        <taxon>Punica</taxon>
    </lineage>
</organism>
<name>A0A2I0JTK6_PUNGR</name>
<dbReference type="STRING" id="22663.A0A2I0JTK6"/>
<evidence type="ECO:0000313" key="3">
    <source>
        <dbReference type="Proteomes" id="UP000233551"/>
    </source>
</evidence>
<dbReference type="PANTHER" id="PTHR31236:SF32">
    <property type="entry name" value="BURP DOMAIN PROTEIN USPL1-LIKE"/>
    <property type="match status" value="1"/>
</dbReference>
<comment type="caution">
    <text evidence="2">The sequence shown here is derived from an EMBL/GenBank/DDBJ whole genome shotgun (WGS) entry which is preliminary data.</text>
</comment>
<dbReference type="PANTHER" id="PTHR31236">
    <property type="entry name" value="BURP DOMAIN PROTEIN USPL1-LIKE"/>
    <property type="match status" value="1"/>
</dbReference>
<accession>A0A2I0JTK6</accession>
<gene>
    <name evidence="2" type="ORF">CRG98_020776</name>
</gene>
<reference evidence="2 3" key="1">
    <citation type="submission" date="2017-11" db="EMBL/GenBank/DDBJ databases">
        <title>De-novo sequencing of pomegranate (Punica granatum L.) genome.</title>
        <authorList>
            <person name="Akparov Z."/>
            <person name="Amiraslanov A."/>
            <person name="Hajiyeva S."/>
            <person name="Abbasov M."/>
            <person name="Kaur K."/>
            <person name="Hamwieh A."/>
            <person name="Solovyev V."/>
            <person name="Salamov A."/>
            <person name="Braich B."/>
            <person name="Kosarev P."/>
            <person name="Mahmoud A."/>
            <person name="Hajiyev E."/>
            <person name="Babayeva S."/>
            <person name="Izzatullayeva V."/>
            <person name="Mammadov A."/>
            <person name="Mammadov A."/>
            <person name="Sharifova S."/>
            <person name="Ojaghi J."/>
            <person name="Eynullazada K."/>
            <person name="Bayramov B."/>
            <person name="Abdulazimova A."/>
            <person name="Shahmuradov I."/>
        </authorList>
    </citation>
    <scope>NUCLEOTIDE SEQUENCE [LARGE SCALE GENOMIC DNA]</scope>
    <source>
        <strain evidence="3">cv. AG2017</strain>
        <tissue evidence="2">Leaf</tissue>
    </source>
</reference>
<evidence type="ECO:0000259" key="1">
    <source>
        <dbReference type="PROSITE" id="PS51277"/>
    </source>
</evidence>
<dbReference type="SMART" id="SM01045">
    <property type="entry name" value="BURP"/>
    <property type="match status" value="1"/>
</dbReference>
<evidence type="ECO:0000313" key="2">
    <source>
        <dbReference type="EMBL" id="PKI58786.1"/>
    </source>
</evidence>
<dbReference type="PROSITE" id="PS51277">
    <property type="entry name" value="BURP"/>
    <property type="match status" value="1"/>
</dbReference>
<protein>
    <recommendedName>
        <fullName evidence="1">BURP domain-containing protein</fullName>
    </recommendedName>
</protein>
<dbReference type="InterPro" id="IPR004873">
    <property type="entry name" value="BURP_dom"/>
</dbReference>
<proteinExistence type="predicted"/>
<sequence>MPLYFPRRLDPPKTPRLLPREEAESIPFSSSQLSHLLDYFSFLERSPQAKAMAYTLKTCELQPIKGEVKYCTTSLEAILNGVQRILGPGTKSQTLTTTYLSMHNASDPLQNYTIQEAPKWVAATRMVAYHLMPYPYAVFYCHSQPLSENKLIPDYP</sequence>
<keyword evidence="3" id="KW-1185">Reference proteome</keyword>
<dbReference type="Proteomes" id="UP000233551">
    <property type="component" value="Unassembled WGS sequence"/>
</dbReference>
<feature type="domain" description="BURP" evidence="1">
    <location>
        <begin position="1"/>
        <end position="156"/>
    </location>
</feature>
<dbReference type="Pfam" id="PF03181">
    <property type="entry name" value="BURP"/>
    <property type="match status" value="1"/>
</dbReference>
<dbReference type="EMBL" id="PGOL01001340">
    <property type="protein sequence ID" value="PKI58786.1"/>
    <property type="molecule type" value="Genomic_DNA"/>
</dbReference>
<dbReference type="InterPro" id="IPR044816">
    <property type="entry name" value="BURP"/>
</dbReference>